<reference evidence="2 3" key="1">
    <citation type="submission" date="2019-04" db="EMBL/GenBank/DDBJ databases">
        <title>Microbes associate with the intestines of laboratory mice.</title>
        <authorList>
            <person name="Navarre W."/>
            <person name="Wong E."/>
            <person name="Huang K."/>
            <person name="Tropini C."/>
            <person name="Ng K."/>
            <person name="Yu B."/>
        </authorList>
    </citation>
    <scope>NUCLEOTIDE SEQUENCE [LARGE SCALE GENOMIC DNA]</scope>
    <source>
        <strain evidence="2 3">NM63_1-25</strain>
    </source>
</reference>
<dbReference type="Proteomes" id="UP000309566">
    <property type="component" value="Unassembled WGS sequence"/>
</dbReference>
<accession>A0A4S2CHU1</accession>
<protein>
    <recommendedName>
        <fullName evidence="4">Lipocalin-like domain-containing protein</fullName>
    </recommendedName>
</protein>
<gene>
    <name evidence="2" type="ORF">E5353_16070</name>
</gene>
<evidence type="ECO:0000313" key="3">
    <source>
        <dbReference type="Proteomes" id="UP000309566"/>
    </source>
</evidence>
<name>A0A4S2CHU1_9BACE</name>
<evidence type="ECO:0008006" key="4">
    <source>
        <dbReference type="Google" id="ProtNLM"/>
    </source>
</evidence>
<proteinExistence type="predicted"/>
<evidence type="ECO:0000313" key="2">
    <source>
        <dbReference type="EMBL" id="TGY27203.1"/>
    </source>
</evidence>
<evidence type="ECO:0000256" key="1">
    <source>
        <dbReference type="SAM" id="SignalP"/>
    </source>
</evidence>
<organism evidence="2 3">
    <name type="scientific">Bacteroides caecimuris</name>
    <dbReference type="NCBI Taxonomy" id="1796613"/>
    <lineage>
        <taxon>Bacteria</taxon>
        <taxon>Pseudomonadati</taxon>
        <taxon>Bacteroidota</taxon>
        <taxon>Bacteroidia</taxon>
        <taxon>Bacteroidales</taxon>
        <taxon>Bacteroidaceae</taxon>
        <taxon>Bacteroides</taxon>
    </lineage>
</organism>
<dbReference type="RefSeq" id="WP_136000348.1">
    <property type="nucleotide sequence ID" value="NZ_SRYX01000084.1"/>
</dbReference>
<feature type="signal peptide" evidence="1">
    <location>
        <begin position="1"/>
        <end position="24"/>
    </location>
</feature>
<dbReference type="EMBL" id="SRYX01000084">
    <property type="protein sequence ID" value="TGY27203.1"/>
    <property type="molecule type" value="Genomic_DNA"/>
</dbReference>
<keyword evidence="1" id="KW-0732">Signal</keyword>
<sequence>MKTLRFIGMAIVAIIMSVNFVACSDDDDDAGQLEGTWGLTHSAGWHLEHRDGAEKNVWDFTCDPYNLNKENYEDQERLVIKKLTDNTYSVTSIHFIWSYSIGEGINIESEVYGSNVITLNGNSFTITKNGDDNLDGCFNSYATYTIESLTSDKLVIRKKYDNVPDDVELRSCNTSGDIIDTYIRME</sequence>
<comment type="caution">
    <text evidence="2">The sequence shown here is derived from an EMBL/GenBank/DDBJ whole genome shotgun (WGS) entry which is preliminary data.</text>
</comment>
<dbReference type="AlphaFoldDB" id="A0A4S2CHU1"/>
<feature type="chain" id="PRO_5020599025" description="Lipocalin-like domain-containing protein" evidence="1">
    <location>
        <begin position="25"/>
        <end position="186"/>
    </location>
</feature>